<reference evidence="3" key="1">
    <citation type="submission" date="2016-07" db="EMBL/GenBank/DDBJ databases">
        <authorList>
            <person name="Florea S."/>
            <person name="Webb J.S."/>
            <person name="Jaromczyk J."/>
            <person name="Schardl C.L."/>
        </authorList>
    </citation>
    <scope>NUCLEOTIDE SEQUENCE [LARGE SCALE GENOMIC DNA]</scope>
    <source>
        <strain evidence="3">Z6</strain>
    </source>
</reference>
<dbReference type="Proteomes" id="UP000093514">
    <property type="component" value="Unassembled WGS sequence"/>
</dbReference>
<gene>
    <name evidence="2" type="ORF">U472_10155</name>
</gene>
<dbReference type="PROSITE" id="PS51257">
    <property type="entry name" value="PROKAR_LIPOPROTEIN"/>
    <property type="match status" value="1"/>
</dbReference>
<accession>A0A1C0A813</accession>
<name>A0A1C0A813_9FIRM</name>
<keyword evidence="3" id="KW-1185">Reference proteome</keyword>
<dbReference type="Pfam" id="PF11518">
    <property type="entry name" value="DUF3221"/>
    <property type="match status" value="1"/>
</dbReference>
<dbReference type="InterPro" id="IPR021598">
    <property type="entry name" value="DUF3221"/>
</dbReference>
<dbReference type="AlphaFoldDB" id="A0A1C0A813"/>
<sequence length="115" mass="12978">MKNLFKLGLILITLLSIAACAKEESTTIEGIIMEVEENRVLVSQREDITVADLNKSHEELVAEGGYDLIWINTEKLDQQFEKGLGVNIWISGNIIESYPAQATAERVEVYERGFY</sequence>
<evidence type="ECO:0000313" key="3">
    <source>
        <dbReference type="Proteomes" id="UP000093514"/>
    </source>
</evidence>
<evidence type="ECO:0000256" key="1">
    <source>
        <dbReference type="SAM" id="SignalP"/>
    </source>
</evidence>
<evidence type="ECO:0000313" key="2">
    <source>
        <dbReference type="EMBL" id="OCL26360.1"/>
    </source>
</evidence>
<dbReference type="EMBL" id="LWDV01000009">
    <property type="protein sequence ID" value="OCL26360.1"/>
    <property type="molecule type" value="Genomic_DNA"/>
</dbReference>
<evidence type="ECO:0008006" key="4">
    <source>
        <dbReference type="Google" id="ProtNLM"/>
    </source>
</evidence>
<dbReference type="InterPro" id="IPR012340">
    <property type="entry name" value="NA-bd_OB-fold"/>
</dbReference>
<comment type="caution">
    <text evidence="2">The sequence shown here is derived from an EMBL/GenBank/DDBJ whole genome shotgun (WGS) entry which is preliminary data.</text>
</comment>
<reference evidence="2 3" key="2">
    <citation type="submission" date="2016-08" db="EMBL/GenBank/DDBJ databases">
        <title>Orenia metallireducens sp. nov. strain Z6, a Novel Metal-reducing Firmicute from the Deep Subsurface.</title>
        <authorList>
            <person name="Maxim B.I."/>
            <person name="Kenneth K."/>
            <person name="Flynn T.M."/>
            <person name="Oloughlin E.J."/>
            <person name="Locke R.A."/>
            <person name="Weber J.R."/>
            <person name="Egan S.M."/>
            <person name="Mackie R.I."/>
            <person name="Cann I.K."/>
        </authorList>
    </citation>
    <scope>NUCLEOTIDE SEQUENCE [LARGE SCALE GENOMIC DNA]</scope>
    <source>
        <strain evidence="2 3">Z6</strain>
    </source>
</reference>
<keyword evidence="1" id="KW-0732">Signal</keyword>
<protein>
    <recommendedName>
        <fullName evidence="4">DUF3221 domain-containing protein</fullName>
    </recommendedName>
</protein>
<dbReference type="RefSeq" id="WP_068718109.1">
    <property type="nucleotide sequence ID" value="NZ_LWDV01000009.1"/>
</dbReference>
<dbReference type="Gene3D" id="2.40.50.140">
    <property type="entry name" value="Nucleic acid-binding proteins"/>
    <property type="match status" value="1"/>
</dbReference>
<feature type="chain" id="PRO_5008642893" description="DUF3221 domain-containing protein" evidence="1">
    <location>
        <begin position="22"/>
        <end position="115"/>
    </location>
</feature>
<organism evidence="2 3">
    <name type="scientific">Orenia metallireducens</name>
    <dbReference type="NCBI Taxonomy" id="1413210"/>
    <lineage>
        <taxon>Bacteria</taxon>
        <taxon>Bacillati</taxon>
        <taxon>Bacillota</taxon>
        <taxon>Clostridia</taxon>
        <taxon>Halanaerobiales</taxon>
        <taxon>Halobacteroidaceae</taxon>
        <taxon>Orenia</taxon>
    </lineage>
</organism>
<feature type="signal peptide" evidence="1">
    <location>
        <begin position="1"/>
        <end position="21"/>
    </location>
</feature>
<proteinExistence type="predicted"/>